<evidence type="ECO:0000313" key="4">
    <source>
        <dbReference type="Xenbase" id="XB-GENE-29095787"/>
    </source>
</evidence>
<dbReference type="Proteomes" id="UP000008143">
    <property type="component" value="Chromosome 3"/>
</dbReference>
<evidence type="ECO:0000313" key="2">
    <source>
        <dbReference type="Proteomes" id="UP000008143"/>
    </source>
</evidence>
<organism evidence="2 3">
    <name type="scientific">Xenopus tropicalis</name>
    <name type="common">Western clawed frog</name>
    <name type="synonym">Silurana tropicalis</name>
    <dbReference type="NCBI Taxonomy" id="8364"/>
    <lineage>
        <taxon>Eukaryota</taxon>
        <taxon>Metazoa</taxon>
        <taxon>Chordata</taxon>
        <taxon>Craniata</taxon>
        <taxon>Vertebrata</taxon>
        <taxon>Euteleostomi</taxon>
        <taxon>Amphibia</taxon>
        <taxon>Batrachia</taxon>
        <taxon>Anura</taxon>
        <taxon>Pipoidea</taxon>
        <taxon>Pipidae</taxon>
        <taxon>Xenopodinae</taxon>
        <taxon>Xenopus</taxon>
        <taxon>Silurana</taxon>
    </lineage>
</organism>
<dbReference type="GeneID" id="116409825"/>
<keyword evidence="1" id="KW-1133">Transmembrane helix</keyword>
<evidence type="ECO:0000256" key="1">
    <source>
        <dbReference type="SAM" id="Phobius"/>
    </source>
</evidence>
<proteinExistence type="predicted"/>
<dbReference type="AlphaFoldDB" id="A0A8J1JBT2"/>
<dbReference type="AGR" id="Xenbase:XB-GENE-29095787"/>
<keyword evidence="2" id="KW-1185">Reference proteome</keyword>
<sequence>MVESLSCTRVKYIFFFPQQNVINNYQQIYSTNNDQVINKDIVNEEETISVSTNEDPPTIEEQPVPIPTKTLTFEVSPYVYSTKLCLISSVLSHVEVSCEIKMKGKCPTGNLTDHLLLQEMLAELSSVDDSFSKKEAKLLRMMESIERITANVEAISEEEQKRRDTERLLSRTTSSEGQIESFLNSMKVDKTKISSYMFYLLLLLLGALSFSLYLNRKLGKKLNKDVPHAREEKQSVGIQTYFQKVRAPPVVQDLLMEESEDEYASEDISDGSFSIPEAKKTKKKRFGFNVRKCFCHCIKWRNKKRSKTIDSEKENETSDEGEDLLATRPKKKRFGLNVRKSFFRCLKRRNKKKKKSLTLPDLETSEASEGNLDESLDVTEESYEETSSVSTEITDDTSYETVESEPINITAGRKKKRGFNILLCCKECKTLGSETRETTKGKKKRLGLKLRKCFYCYKLARNKGSHRNKKRLWQWRQPSDGEEESLYETPDEVSIASNDTTDGTSYETIESDESVYVLAREKKHRGFRILYWKEKHKEEKAKRDKKKRLGFKVGKYFHRRS</sequence>
<name>A0A8J1JBT2_XENTR</name>
<dbReference type="OrthoDB" id="9921558at2759"/>
<dbReference type="RefSeq" id="XP_031755332.1">
    <property type="nucleotide sequence ID" value="XM_031899472.1"/>
</dbReference>
<evidence type="ECO:0000313" key="3">
    <source>
        <dbReference type="RefSeq" id="XP_031755332.1"/>
    </source>
</evidence>
<feature type="transmembrane region" description="Helical" evidence="1">
    <location>
        <begin position="196"/>
        <end position="214"/>
    </location>
</feature>
<accession>A0A8J1JBT2</accession>
<protein>
    <submittedName>
        <fullName evidence="3">Uncharacterized protein LOC116409825 isoform X1</fullName>
    </submittedName>
</protein>
<dbReference type="KEGG" id="xtr:116409825"/>
<dbReference type="Xenbase" id="XB-GENE-29095787">
    <property type="gene designation" value="LOC116409825"/>
</dbReference>
<gene>
    <name evidence="3 4" type="primary">LOC116409825</name>
</gene>
<reference evidence="3" key="1">
    <citation type="submission" date="2025-08" db="UniProtKB">
        <authorList>
            <consortium name="RefSeq"/>
        </authorList>
    </citation>
    <scope>IDENTIFICATION</scope>
    <source>
        <strain evidence="3">Nigerian</strain>
        <tissue evidence="3">Liver and blood</tissue>
    </source>
</reference>
<keyword evidence="1" id="KW-0812">Transmembrane</keyword>
<keyword evidence="1" id="KW-0472">Membrane</keyword>